<feature type="region of interest" description="Disordered" evidence="10">
    <location>
        <begin position="1"/>
        <end position="28"/>
    </location>
</feature>
<protein>
    <recommendedName>
        <fullName evidence="11">BED-type domain-containing protein</fullName>
    </recommendedName>
</protein>
<feature type="region of interest" description="Disordered" evidence="10">
    <location>
        <begin position="644"/>
        <end position="672"/>
    </location>
</feature>
<evidence type="ECO:0000256" key="1">
    <source>
        <dbReference type="ARBA" id="ARBA00004123"/>
    </source>
</evidence>
<name>A0ABD3MEE5_9STRA</name>
<evidence type="ECO:0000256" key="5">
    <source>
        <dbReference type="ARBA" id="ARBA00023015"/>
    </source>
</evidence>
<dbReference type="PROSITE" id="PS50808">
    <property type="entry name" value="ZF_BED"/>
    <property type="match status" value="1"/>
</dbReference>
<evidence type="ECO:0000256" key="9">
    <source>
        <dbReference type="PROSITE-ProRule" id="PRU00027"/>
    </source>
</evidence>
<dbReference type="GO" id="GO:0005634">
    <property type="term" value="C:nucleus"/>
    <property type="evidence" value="ECO:0007669"/>
    <property type="project" value="UniProtKB-SubCell"/>
</dbReference>
<evidence type="ECO:0000256" key="6">
    <source>
        <dbReference type="ARBA" id="ARBA00023125"/>
    </source>
</evidence>
<evidence type="ECO:0000256" key="10">
    <source>
        <dbReference type="SAM" id="MobiDB-lite"/>
    </source>
</evidence>
<dbReference type="InterPro" id="IPR008906">
    <property type="entry name" value="HATC_C_dom"/>
</dbReference>
<feature type="region of interest" description="Disordered" evidence="10">
    <location>
        <begin position="857"/>
        <end position="876"/>
    </location>
</feature>
<dbReference type="GO" id="GO:0008270">
    <property type="term" value="F:zinc ion binding"/>
    <property type="evidence" value="ECO:0007669"/>
    <property type="project" value="UniProtKB-KW"/>
</dbReference>
<dbReference type="InterPro" id="IPR003656">
    <property type="entry name" value="Znf_BED"/>
</dbReference>
<evidence type="ECO:0000259" key="11">
    <source>
        <dbReference type="PROSITE" id="PS50808"/>
    </source>
</evidence>
<keyword evidence="3 9" id="KW-0863">Zinc-finger</keyword>
<evidence type="ECO:0000256" key="8">
    <source>
        <dbReference type="ARBA" id="ARBA00023242"/>
    </source>
</evidence>
<gene>
    <name evidence="12" type="ORF">ACHAWU_009302</name>
</gene>
<dbReference type="InterPro" id="IPR036236">
    <property type="entry name" value="Znf_C2H2_sf"/>
</dbReference>
<feature type="region of interest" description="Disordered" evidence="10">
    <location>
        <begin position="52"/>
        <end position="71"/>
    </location>
</feature>
<evidence type="ECO:0000256" key="4">
    <source>
        <dbReference type="ARBA" id="ARBA00022833"/>
    </source>
</evidence>
<keyword evidence="5" id="KW-0805">Transcription regulation</keyword>
<dbReference type="GO" id="GO:0003677">
    <property type="term" value="F:DNA binding"/>
    <property type="evidence" value="ECO:0007669"/>
    <property type="project" value="UniProtKB-KW"/>
</dbReference>
<keyword evidence="8" id="KW-0539">Nucleus</keyword>
<evidence type="ECO:0000256" key="3">
    <source>
        <dbReference type="ARBA" id="ARBA00022771"/>
    </source>
</evidence>
<evidence type="ECO:0000313" key="12">
    <source>
        <dbReference type="EMBL" id="KAL3760979.1"/>
    </source>
</evidence>
<dbReference type="Pfam" id="PF05699">
    <property type="entry name" value="Dimer_Tnp_hAT"/>
    <property type="match status" value="1"/>
</dbReference>
<evidence type="ECO:0000256" key="7">
    <source>
        <dbReference type="ARBA" id="ARBA00023163"/>
    </source>
</evidence>
<keyword evidence="6" id="KW-0238">DNA-binding</keyword>
<feature type="domain" description="BED-type" evidence="11">
    <location>
        <begin position="118"/>
        <end position="170"/>
    </location>
</feature>
<evidence type="ECO:0000313" key="13">
    <source>
        <dbReference type="Proteomes" id="UP001530293"/>
    </source>
</evidence>
<dbReference type="EMBL" id="JALLBG020000167">
    <property type="protein sequence ID" value="KAL3760979.1"/>
    <property type="molecule type" value="Genomic_DNA"/>
</dbReference>
<comment type="subcellular location">
    <subcellularLocation>
        <location evidence="1">Nucleus</location>
    </subcellularLocation>
</comment>
<keyword evidence="13" id="KW-1185">Reference proteome</keyword>
<dbReference type="Proteomes" id="UP001530293">
    <property type="component" value="Unassembled WGS sequence"/>
</dbReference>
<dbReference type="AlphaFoldDB" id="A0ABD3MEE5"/>
<sequence>MMTDTTVTNPNLQGTNESDGSLPSKRSKTISSAANISASSCTTTTAALATATATTTGTTSTSTTTSISSSSTSRIAVRNLTSILQEAARGGDNENDDEADVEVVNVDNEPSLVPPGPNCTASCWEYFMKFDPNDHPDLKEYSYCVLCTTKISQGPDNSTGGMKRHLQFKHFDEYCFVVQKEITAKEDAASKEANKDSKAKITSHFRAKDKFTDAEAKQLYLVASSTCAATHGLPLSLFEKAAFRKMFMAVNKAAGKIVNINAQSLRTEILTLGMMASEATRRELVGKHVSYTSDHWTGPNDETYTTVTAHYISEDWVMRSVCIDFKVFQGRTTGENIYDDIMTVLARFVSEGQAPDFVQDTIGITDTTGNMGKLGKFLRDNGHEHAYCTDHVFHLTAILAFSAKGVPGVAVAMGKLRAMIGYFEHSTQAMAKLLHAQATSDSPEYKGKRPRKLLQDVVTRWWSTFRAIRQARFLRRIIQSLHALGTIDCEVPTDAEWTILHQTEIALETMASFQETLEGEKYVTSSLVPIAVFQVRKHFMAVTQNSETVEPVKALTVKLLDNFDKRYVPTADDGGSKLGFKWGASVGRCNRYNTVHHYFFVAAYLDPRVKSLLKKKFMIKADYKILRQEIRKLMITKETKRRELEGLAMDESETQEATTSLEPGEAPTTAASEKRAAMFDGLADDEDGDNSDDDDEEETGEIVLVAATTTKKTIHQTVDKELAKYDKVQALPLYNPDGSYVNPLDWWKKHAASFELLAALAFVYLAIPATSAPSERIWSRAAIILTCKRSKLKPEVAQSMMLLKENAHLVRIHYSQIAPAYRNKDLQHLVSIELDFLPEISDVIGEEDDDNLYQGEMDVGQHDGDTFSLSNTRRAG</sequence>
<evidence type="ECO:0000256" key="2">
    <source>
        <dbReference type="ARBA" id="ARBA00022723"/>
    </source>
</evidence>
<dbReference type="SUPFAM" id="SSF53098">
    <property type="entry name" value="Ribonuclease H-like"/>
    <property type="match status" value="1"/>
</dbReference>
<dbReference type="SUPFAM" id="SSF57667">
    <property type="entry name" value="beta-beta-alpha zinc fingers"/>
    <property type="match status" value="1"/>
</dbReference>
<proteinExistence type="predicted"/>
<keyword evidence="4" id="KW-0862">Zinc</keyword>
<keyword evidence="7" id="KW-0804">Transcription</keyword>
<reference evidence="12 13" key="1">
    <citation type="submission" date="2024-10" db="EMBL/GenBank/DDBJ databases">
        <title>Updated reference genomes for cyclostephanoid diatoms.</title>
        <authorList>
            <person name="Roberts W.R."/>
            <person name="Alverson A.J."/>
        </authorList>
    </citation>
    <scope>NUCLEOTIDE SEQUENCE [LARGE SCALE GENOMIC DNA]</scope>
    <source>
        <strain evidence="12 13">AJA232-27</strain>
    </source>
</reference>
<organism evidence="12 13">
    <name type="scientific">Discostella pseudostelligera</name>
    <dbReference type="NCBI Taxonomy" id="259834"/>
    <lineage>
        <taxon>Eukaryota</taxon>
        <taxon>Sar</taxon>
        <taxon>Stramenopiles</taxon>
        <taxon>Ochrophyta</taxon>
        <taxon>Bacillariophyta</taxon>
        <taxon>Coscinodiscophyceae</taxon>
        <taxon>Thalassiosirophycidae</taxon>
        <taxon>Stephanodiscales</taxon>
        <taxon>Stephanodiscaceae</taxon>
        <taxon>Discostella</taxon>
    </lineage>
</organism>
<dbReference type="InterPro" id="IPR052035">
    <property type="entry name" value="ZnF_BED_domain_contain"/>
</dbReference>
<feature type="compositionally biased region" description="Polar residues" evidence="10">
    <location>
        <begin position="1"/>
        <end position="21"/>
    </location>
</feature>
<feature type="compositionally biased region" description="Polar residues" evidence="10">
    <location>
        <begin position="867"/>
        <end position="876"/>
    </location>
</feature>
<dbReference type="InterPro" id="IPR012337">
    <property type="entry name" value="RNaseH-like_sf"/>
</dbReference>
<dbReference type="PANTHER" id="PTHR46481:SF10">
    <property type="entry name" value="ZINC FINGER BED DOMAIN-CONTAINING PROTEIN 39"/>
    <property type="match status" value="1"/>
</dbReference>
<keyword evidence="2" id="KW-0479">Metal-binding</keyword>
<comment type="caution">
    <text evidence="12">The sequence shown here is derived from an EMBL/GenBank/DDBJ whole genome shotgun (WGS) entry which is preliminary data.</text>
</comment>
<dbReference type="PANTHER" id="PTHR46481">
    <property type="entry name" value="ZINC FINGER BED DOMAIN-CONTAINING PROTEIN 4"/>
    <property type="match status" value="1"/>
</dbReference>
<accession>A0ABD3MEE5</accession>
<dbReference type="GO" id="GO:0009791">
    <property type="term" value="P:post-embryonic development"/>
    <property type="evidence" value="ECO:0007669"/>
    <property type="project" value="UniProtKB-ARBA"/>
</dbReference>